<dbReference type="InterPro" id="IPR000182">
    <property type="entry name" value="GNAT_dom"/>
</dbReference>
<sequence length="283" mass="30952">MDSLHDARQIERVAALSEAADGTAPLDEATLMALRHPDRFRSWVDGDAVAVLVDGQISLVVAPDARGHGLGAKLLERLIGEVGPQVALEAWSHADHPAARRLAERTGFERARELWVMRRRTSTPLPRLEPPPGVRLRSYTDADADAVLRLNAAAFAAHPEQGAMDAENLAERMAEQWFDPAGLILAVDTSEGAEGRLLAFHWTKRHTHDLGEVYVVGVDPDAQGAGLGRLVTLAGLHHLADLQVNEVILYVESDNAAAIRVYRDKLGFTHASEDTHVMYRRPS</sequence>
<keyword evidence="7" id="KW-1185">Reference proteome</keyword>
<name>A0ABS2M942_9ACTN</name>
<gene>
    <name evidence="4" type="primary">mshD</name>
    <name evidence="6" type="ORF">JOE61_001518</name>
</gene>
<feature type="binding site" evidence="4">
    <location>
        <begin position="59"/>
        <end position="61"/>
    </location>
    <ligand>
        <name>acetyl-CoA</name>
        <dbReference type="ChEBI" id="CHEBI:57288"/>
        <label>1</label>
    </ligand>
</feature>
<feature type="binding site" evidence="4">
    <location>
        <position position="250"/>
    </location>
    <ligand>
        <name>1D-myo-inositol 2-(L-cysteinylamino)-2-deoxy-alpha-D-glucopyranoside</name>
        <dbReference type="ChEBI" id="CHEBI:58887"/>
    </ligand>
</feature>
<evidence type="ECO:0000256" key="1">
    <source>
        <dbReference type="ARBA" id="ARBA00022679"/>
    </source>
</evidence>
<dbReference type="Gene3D" id="3.40.630.30">
    <property type="match status" value="1"/>
</dbReference>
<dbReference type="PANTHER" id="PTHR43617:SF31">
    <property type="entry name" value="MYCOTHIOL ACETYLTRANSFERASE"/>
    <property type="match status" value="1"/>
</dbReference>
<dbReference type="GO" id="GO:0035447">
    <property type="term" value="F:mycothiol synthase activity"/>
    <property type="evidence" value="ECO:0007669"/>
    <property type="project" value="UniProtKB-EC"/>
</dbReference>
<comment type="caution">
    <text evidence="4">Lacks conserved residue(s) required for the propagation of feature annotation.</text>
</comment>
<evidence type="ECO:0000313" key="6">
    <source>
        <dbReference type="EMBL" id="MBM7507704.1"/>
    </source>
</evidence>
<feature type="binding site" evidence="4">
    <location>
        <position position="28"/>
    </location>
    <ligand>
        <name>1D-myo-inositol 2-(L-cysteinylamino)-2-deoxy-alpha-D-glucopyranoside</name>
        <dbReference type="ChEBI" id="CHEBI:58887"/>
    </ligand>
</feature>
<dbReference type="PROSITE" id="PS51186">
    <property type="entry name" value="GNAT"/>
    <property type="match status" value="2"/>
</dbReference>
<feature type="binding site" evidence="4">
    <location>
        <position position="204"/>
    </location>
    <ligand>
        <name>1D-myo-inositol 2-(L-cysteinylamino)-2-deoxy-alpha-D-glucopyranoside</name>
        <dbReference type="ChEBI" id="CHEBI:58887"/>
    </ligand>
</feature>
<dbReference type="Proteomes" id="UP000732378">
    <property type="component" value="Unassembled WGS sequence"/>
</dbReference>
<feature type="binding site" evidence="4">
    <location>
        <begin position="216"/>
        <end position="218"/>
    </location>
    <ligand>
        <name>acetyl-CoA</name>
        <dbReference type="ChEBI" id="CHEBI:57288"/>
        <label>2</label>
    </ligand>
</feature>
<dbReference type="RefSeq" id="WP_193669895.1">
    <property type="nucleotide sequence ID" value="NZ_JACDTV010000011.1"/>
</dbReference>
<dbReference type="HAMAP" id="MF_01698">
    <property type="entry name" value="MshD"/>
    <property type="match status" value="1"/>
</dbReference>
<dbReference type="InterPro" id="IPR050276">
    <property type="entry name" value="MshD_Acetyltransferase"/>
</dbReference>
<comment type="caution">
    <text evidence="6">The sequence shown here is derived from an EMBL/GenBank/DDBJ whole genome shotgun (WGS) entry which is preliminary data.</text>
</comment>
<evidence type="ECO:0000259" key="5">
    <source>
        <dbReference type="PROSITE" id="PS51186"/>
    </source>
</evidence>
<reference evidence="6 7" key="1">
    <citation type="submission" date="2021-01" db="EMBL/GenBank/DDBJ databases">
        <title>Sequencing the genomes of 1000 actinobacteria strains.</title>
        <authorList>
            <person name="Klenk H.-P."/>
        </authorList>
    </citation>
    <scope>NUCLEOTIDE SEQUENCE [LARGE SCALE GENOMIC DNA]</scope>
    <source>
        <strain evidence="6 7">DSM 18239</strain>
    </source>
</reference>
<feature type="binding site" evidence="4">
    <location>
        <position position="160"/>
    </location>
    <ligand>
        <name>1D-myo-inositol 2-(L-cysteinylamino)-2-deoxy-alpha-D-glucopyranoside</name>
        <dbReference type="ChEBI" id="CHEBI:58887"/>
    </ligand>
</feature>
<organism evidence="6 7">
    <name type="scientific">Nocardioides salarius</name>
    <dbReference type="NCBI Taxonomy" id="374513"/>
    <lineage>
        <taxon>Bacteria</taxon>
        <taxon>Bacillati</taxon>
        <taxon>Actinomycetota</taxon>
        <taxon>Actinomycetes</taxon>
        <taxon>Propionibacteriales</taxon>
        <taxon>Nocardioidaceae</taxon>
        <taxon>Nocardioides</taxon>
    </lineage>
</organism>
<dbReference type="NCBIfam" id="TIGR03448">
    <property type="entry name" value="mycothiol_MshD"/>
    <property type="match status" value="1"/>
</dbReference>
<evidence type="ECO:0000256" key="2">
    <source>
        <dbReference type="ARBA" id="ARBA00022737"/>
    </source>
</evidence>
<dbReference type="PIRSF" id="PIRSF021524">
    <property type="entry name" value="MSH_acetyltransferase"/>
    <property type="match status" value="1"/>
</dbReference>
<dbReference type="EMBL" id="JAFBBZ010000001">
    <property type="protein sequence ID" value="MBM7507704.1"/>
    <property type="molecule type" value="Genomic_DNA"/>
</dbReference>
<feature type="binding site" evidence="4">
    <location>
        <begin position="255"/>
        <end position="260"/>
    </location>
    <ligand>
        <name>acetyl-CoA</name>
        <dbReference type="ChEBI" id="CHEBI:57288"/>
        <label>2</label>
    </ligand>
</feature>
<comment type="subunit">
    <text evidence="4">Monomer.</text>
</comment>
<dbReference type="InterPro" id="IPR016181">
    <property type="entry name" value="Acyl_CoA_acyltransferase"/>
</dbReference>
<feature type="domain" description="N-acetyltransferase" evidence="5">
    <location>
        <begin position="2"/>
        <end position="122"/>
    </location>
</feature>
<dbReference type="InterPro" id="IPR017813">
    <property type="entry name" value="Mycothiol_AcTrfase"/>
</dbReference>
<dbReference type="PANTHER" id="PTHR43617">
    <property type="entry name" value="L-AMINO ACID N-ACETYLTRANSFERASE"/>
    <property type="match status" value="1"/>
</dbReference>
<keyword evidence="1 4" id="KW-0808">Transferase</keyword>
<dbReference type="Pfam" id="PF00583">
    <property type="entry name" value="Acetyltransf_1"/>
    <property type="match status" value="2"/>
</dbReference>
<protein>
    <recommendedName>
        <fullName evidence="4">Mycothiol acetyltransferase</fullName>
        <shortName evidence="4">MSH acetyltransferase</shortName>
        <ecNumber evidence="4">2.3.1.189</ecNumber>
    </recommendedName>
    <alternativeName>
        <fullName evidence="4">Mycothiol synthase</fullName>
    </alternativeName>
</protein>
<evidence type="ECO:0000313" key="7">
    <source>
        <dbReference type="Proteomes" id="UP000732378"/>
    </source>
</evidence>
<accession>A0ABS2M942</accession>
<comment type="similarity">
    <text evidence="4">Belongs to the acetyltransferase family. MshD subfamily.</text>
</comment>
<comment type="catalytic activity">
    <reaction evidence="4">
        <text>1D-myo-inositol 2-(L-cysteinylamino)-2-deoxy-alpha-D-glucopyranoside + acetyl-CoA = mycothiol + CoA + H(+)</text>
        <dbReference type="Rhea" id="RHEA:26172"/>
        <dbReference type="ChEBI" id="CHEBI:15378"/>
        <dbReference type="ChEBI" id="CHEBI:16768"/>
        <dbReference type="ChEBI" id="CHEBI:57287"/>
        <dbReference type="ChEBI" id="CHEBI:57288"/>
        <dbReference type="ChEBI" id="CHEBI:58887"/>
        <dbReference type="EC" id="2.3.1.189"/>
    </reaction>
</comment>
<dbReference type="SUPFAM" id="SSF55729">
    <property type="entry name" value="Acyl-CoA N-acyltransferases (Nat)"/>
    <property type="match status" value="1"/>
</dbReference>
<dbReference type="EC" id="2.3.1.189" evidence="4"/>
<keyword evidence="2 4" id="KW-0677">Repeat</keyword>
<comment type="function">
    <text evidence="4">Catalyzes the transfer of acetyl from acetyl-CoA to desacetylmycothiol (Cys-GlcN-Ins) to form mycothiol.</text>
</comment>
<evidence type="ECO:0000256" key="3">
    <source>
        <dbReference type="ARBA" id="ARBA00023315"/>
    </source>
</evidence>
<feature type="binding site" evidence="4">
    <location>
        <begin position="223"/>
        <end position="229"/>
    </location>
    <ligand>
        <name>acetyl-CoA</name>
        <dbReference type="ChEBI" id="CHEBI:57288"/>
        <label>2</label>
    </ligand>
</feature>
<evidence type="ECO:0000256" key="4">
    <source>
        <dbReference type="HAMAP-Rule" id="MF_01698"/>
    </source>
</evidence>
<feature type="domain" description="N-acetyltransferase" evidence="5">
    <location>
        <begin position="134"/>
        <end position="283"/>
    </location>
</feature>
<feature type="binding site" evidence="4">
    <location>
        <position position="212"/>
    </location>
    <ligand>
        <name>1D-myo-inositol 2-(L-cysteinylamino)-2-deoxy-alpha-D-glucopyranoside</name>
        <dbReference type="ChEBI" id="CHEBI:58887"/>
    </ligand>
</feature>
<keyword evidence="3 4" id="KW-0012">Acyltransferase</keyword>
<proteinExistence type="inferred from homology"/>